<evidence type="ECO:0000259" key="4">
    <source>
        <dbReference type="Pfam" id="PF25137"/>
    </source>
</evidence>
<dbReference type="InterPro" id="IPR001670">
    <property type="entry name" value="ADH_Fe/GldA"/>
</dbReference>
<comment type="caution">
    <text evidence="5">The sequence shown here is derived from an EMBL/GenBank/DDBJ whole genome shotgun (WGS) entry which is preliminary data.</text>
</comment>
<dbReference type="InterPro" id="IPR056798">
    <property type="entry name" value="ADH_Fe_C"/>
</dbReference>
<dbReference type="Gene3D" id="3.40.50.1970">
    <property type="match status" value="1"/>
</dbReference>
<dbReference type="SUPFAM" id="SSF56796">
    <property type="entry name" value="Dehydroquinate synthase-like"/>
    <property type="match status" value="1"/>
</dbReference>
<reference evidence="5 6" key="1">
    <citation type="submission" date="2021-08" db="EMBL/GenBank/DDBJ databases">
        <title>Draft genome sequence of Spirulina subsalsa with high tolerance to salinity and hype-accumulation of phycocyanin.</title>
        <authorList>
            <person name="Pei H."/>
            <person name="Jiang L."/>
        </authorList>
    </citation>
    <scope>NUCLEOTIDE SEQUENCE [LARGE SCALE GENOMIC DNA]</scope>
    <source>
        <strain evidence="5 6">FACHB-351</strain>
    </source>
</reference>
<dbReference type="PANTHER" id="PTHR11496:SF102">
    <property type="entry name" value="ALCOHOL DEHYDROGENASE 4"/>
    <property type="match status" value="1"/>
</dbReference>
<organism evidence="5 6">
    <name type="scientific">Spirulina subsalsa FACHB-351</name>
    <dbReference type="NCBI Taxonomy" id="234711"/>
    <lineage>
        <taxon>Bacteria</taxon>
        <taxon>Bacillati</taxon>
        <taxon>Cyanobacteriota</taxon>
        <taxon>Cyanophyceae</taxon>
        <taxon>Spirulinales</taxon>
        <taxon>Spirulinaceae</taxon>
        <taxon>Spirulina</taxon>
    </lineage>
</organism>
<proteinExistence type="inferred from homology"/>
<evidence type="ECO:0000313" key="5">
    <source>
        <dbReference type="EMBL" id="MCW6037812.1"/>
    </source>
</evidence>
<name>A0ABT3L9J4_9CYAN</name>
<dbReference type="Pfam" id="PF25137">
    <property type="entry name" value="ADH_Fe_C"/>
    <property type="match status" value="1"/>
</dbReference>
<dbReference type="CDD" id="cd08183">
    <property type="entry name" value="Fe-ADH-like"/>
    <property type="match status" value="1"/>
</dbReference>
<dbReference type="Pfam" id="PF00465">
    <property type="entry name" value="Fe-ADH"/>
    <property type="match status" value="1"/>
</dbReference>
<dbReference type="Proteomes" id="UP001526426">
    <property type="component" value="Unassembled WGS sequence"/>
</dbReference>
<accession>A0ABT3L9J4</accession>
<gene>
    <name evidence="5" type="ORF">K4A83_16255</name>
</gene>
<protein>
    <submittedName>
        <fullName evidence="5">Iron-containing alcohol dehydrogenase</fullName>
    </submittedName>
</protein>
<dbReference type="PANTHER" id="PTHR11496">
    <property type="entry name" value="ALCOHOL DEHYDROGENASE"/>
    <property type="match status" value="1"/>
</dbReference>
<dbReference type="Gene3D" id="1.20.1090.10">
    <property type="entry name" value="Dehydroquinate synthase-like - alpha domain"/>
    <property type="match status" value="1"/>
</dbReference>
<evidence type="ECO:0000313" key="6">
    <source>
        <dbReference type="Proteomes" id="UP001526426"/>
    </source>
</evidence>
<evidence type="ECO:0000256" key="1">
    <source>
        <dbReference type="ARBA" id="ARBA00007358"/>
    </source>
</evidence>
<dbReference type="EMBL" id="JAIHOM010000091">
    <property type="protein sequence ID" value="MCW6037812.1"/>
    <property type="molecule type" value="Genomic_DNA"/>
</dbReference>
<keyword evidence="2" id="KW-0560">Oxidoreductase</keyword>
<feature type="domain" description="Alcohol dehydrogenase iron-type/glycerol dehydrogenase GldA" evidence="3">
    <location>
        <begin position="13"/>
        <end position="185"/>
    </location>
</feature>
<feature type="domain" description="Fe-containing alcohol dehydrogenase-like C-terminal" evidence="4">
    <location>
        <begin position="197"/>
        <end position="393"/>
    </location>
</feature>
<evidence type="ECO:0000256" key="2">
    <source>
        <dbReference type="ARBA" id="ARBA00023002"/>
    </source>
</evidence>
<dbReference type="InterPro" id="IPR039697">
    <property type="entry name" value="Alcohol_dehydrogenase_Fe"/>
</dbReference>
<evidence type="ECO:0000259" key="3">
    <source>
        <dbReference type="Pfam" id="PF00465"/>
    </source>
</evidence>
<comment type="similarity">
    <text evidence="1">Belongs to the iron-containing alcohol dehydrogenase family.</text>
</comment>
<sequence length="396" mass="42610">MMTPFNFAKVPPLYLGQGKLQLLPQLMQSFGRGERLRVLWVTGKHSLQKSGQEATVEGLLGEGGEVVGRLVCDREPTTELIDHWCAIYRPQQIHLVVGIGGGSVIDAGKALSAMLPHNNSIFDHLEGVGKGIPHSGVKVPYLAIPTTSGTGSEATKNAVISQVGLQGYKKSLRHENLVPDGVIIDGDLLMSCPPEITAPCGMDAFTQLLEPYLSPTASPLSDALAWSGLKIISRNLLKACGEGSQDPEVRESMAYGSFLSGVALANAGLGIVHALASPLGGYFPIPHGVICGTLMAAAVRVNWQALQRRDPQHPAVAKMAKLGQWMSQDAGKPPAYYCDFLVQELENWTEQLKIPRLGEYGLTEADLGRILAQTTNRNNPIALNREEIQELLGSRL</sequence>
<keyword evidence="6" id="KW-1185">Reference proteome</keyword>